<keyword evidence="1" id="KW-0472">Membrane</keyword>
<reference evidence="2" key="1">
    <citation type="submission" date="2020-10" db="EMBL/GenBank/DDBJ databases">
        <authorList>
            <person name="Gilroy R."/>
        </authorList>
    </citation>
    <scope>NUCLEOTIDE SEQUENCE</scope>
    <source>
        <strain evidence="2">CHK199-13235</strain>
    </source>
</reference>
<protein>
    <submittedName>
        <fullName evidence="2">Permease of phosphate ABC transporter</fullName>
    </submittedName>
</protein>
<dbReference type="AlphaFoldDB" id="A0A9D1K0E4"/>
<proteinExistence type="predicted"/>
<organism evidence="2 3">
    <name type="scientific">Candidatus Merdivicinus excrementipullorum</name>
    <dbReference type="NCBI Taxonomy" id="2840867"/>
    <lineage>
        <taxon>Bacteria</taxon>
        <taxon>Bacillati</taxon>
        <taxon>Bacillota</taxon>
        <taxon>Clostridia</taxon>
        <taxon>Eubacteriales</taxon>
        <taxon>Oscillospiraceae</taxon>
        <taxon>Oscillospiraceae incertae sedis</taxon>
        <taxon>Candidatus Merdivicinus</taxon>
    </lineage>
</organism>
<evidence type="ECO:0000256" key="1">
    <source>
        <dbReference type="SAM" id="Phobius"/>
    </source>
</evidence>
<feature type="transmembrane region" description="Helical" evidence="1">
    <location>
        <begin position="20"/>
        <end position="38"/>
    </location>
</feature>
<sequence length="78" mass="8832">MKRHFDWGNAYIRECDWKDLALVKFCLCAMGVLIGLCVPEKKRKIPLILAGIVFLATYIPLMVKFGRVVCRSLGSGEE</sequence>
<keyword evidence="1" id="KW-0812">Transmembrane</keyword>
<accession>A0A9D1K0E4</accession>
<keyword evidence="1" id="KW-1133">Transmembrane helix</keyword>
<dbReference type="Proteomes" id="UP000824002">
    <property type="component" value="Unassembled WGS sequence"/>
</dbReference>
<feature type="transmembrane region" description="Helical" evidence="1">
    <location>
        <begin position="45"/>
        <end position="63"/>
    </location>
</feature>
<evidence type="ECO:0000313" key="3">
    <source>
        <dbReference type="Proteomes" id="UP000824002"/>
    </source>
</evidence>
<dbReference type="EMBL" id="DVJP01000069">
    <property type="protein sequence ID" value="HIS77226.1"/>
    <property type="molecule type" value="Genomic_DNA"/>
</dbReference>
<evidence type="ECO:0000313" key="2">
    <source>
        <dbReference type="EMBL" id="HIS77226.1"/>
    </source>
</evidence>
<gene>
    <name evidence="2" type="ORF">IAB51_10545</name>
</gene>
<comment type="caution">
    <text evidence="2">The sequence shown here is derived from an EMBL/GenBank/DDBJ whole genome shotgun (WGS) entry which is preliminary data.</text>
</comment>
<reference evidence="2" key="2">
    <citation type="journal article" date="2021" name="PeerJ">
        <title>Extensive microbial diversity within the chicken gut microbiome revealed by metagenomics and culture.</title>
        <authorList>
            <person name="Gilroy R."/>
            <person name="Ravi A."/>
            <person name="Getino M."/>
            <person name="Pursley I."/>
            <person name="Horton D.L."/>
            <person name="Alikhan N.F."/>
            <person name="Baker D."/>
            <person name="Gharbi K."/>
            <person name="Hall N."/>
            <person name="Watson M."/>
            <person name="Adriaenssens E.M."/>
            <person name="Foster-Nyarko E."/>
            <person name="Jarju S."/>
            <person name="Secka A."/>
            <person name="Antonio M."/>
            <person name="Oren A."/>
            <person name="Chaudhuri R.R."/>
            <person name="La Ragione R."/>
            <person name="Hildebrand F."/>
            <person name="Pallen M.J."/>
        </authorList>
    </citation>
    <scope>NUCLEOTIDE SEQUENCE</scope>
    <source>
        <strain evidence="2">CHK199-13235</strain>
    </source>
</reference>
<name>A0A9D1K0E4_9FIRM</name>